<dbReference type="InterPro" id="IPR003877">
    <property type="entry name" value="SPRY_dom"/>
</dbReference>
<dbReference type="GO" id="GO:0008270">
    <property type="term" value="F:zinc ion binding"/>
    <property type="evidence" value="ECO:0007669"/>
    <property type="project" value="UniProtKB-KW"/>
</dbReference>
<evidence type="ECO:0000256" key="3">
    <source>
        <dbReference type="PROSITE-ProRule" id="PRU00024"/>
    </source>
</evidence>
<evidence type="ECO:0000259" key="5">
    <source>
        <dbReference type="PROSITE" id="PS50119"/>
    </source>
</evidence>
<reference evidence="7" key="1">
    <citation type="journal article" date="2023" name="Science">
        <title>Genome structures resolve the early diversification of teleost fishes.</title>
        <authorList>
            <person name="Parey E."/>
            <person name="Louis A."/>
            <person name="Montfort J."/>
            <person name="Bouchez O."/>
            <person name="Roques C."/>
            <person name="Iampietro C."/>
            <person name="Lluch J."/>
            <person name="Castinel A."/>
            <person name="Donnadieu C."/>
            <person name="Desvignes T."/>
            <person name="Floi Bucao C."/>
            <person name="Jouanno E."/>
            <person name="Wen M."/>
            <person name="Mejri S."/>
            <person name="Dirks R."/>
            <person name="Jansen H."/>
            <person name="Henkel C."/>
            <person name="Chen W.J."/>
            <person name="Zahm M."/>
            <person name="Cabau C."/>
            <person name="Klopp C."/>
            <person name="Thompson A.W."/>
            <person name="Robinson-Rechavi M."/>
            <person name="Braasch I."/>
            <person name="Lecointre G."/>
            <person name="Bobe J."/>
            <person name="Postlethwait J.H."/>
            <person name="Berthelot C."/>
            <person name="Roest Crollius H."/>
            <person name="Guiguen Y."/>
        </authorList>
    </citation>
    <scope>NUCLEOTIDE SEQUENCE</scope>
    <source>
        <strain evidence="7">NC1722</strain>
    </source>
</reference>
<dbReference type="InterPro" id="IPR006574">
    <property type="entry name" value="PRY"/>
</dbReference>
<dbReference type="SMART" id="SM00589">
    <property type="entry name" value="PRY"/>
    <property type="match status" value="1"/>
</dbReference>
<name>A0AAD7X174_9TELE</name>
<evidence type="ECO:0000256" key="1">
    <source>
        <dbReference type="ARBA" id="ARBA00022771"/>
    </source>
</evidence>
<dbReference type="InterPro" id="IPR043136">
    <property type="entry name" value="B30.2/SPRY_sf"/>
</dbReference>
<dbReference type="InterPro" id="IPR050143">
    <property type="entry name" value="TRIM/RBCC"/>
</dbReference>
<dbReference type="InterPro" id="IPR001870">
    <property type="entry name" value="B30.2/SPRY"/>
</dbReference>
<protein>
    <submittedName>
        <fullName evidence="7">Uncharacterized protein</fullName>
    </submittedName>
</protein>
<keyword evidence="4" id="KW-0175">Coiled coil</keyword>
<dbReference type="PANTHER" id="PTHR24103">
    <property type="entry name" value="E3 UBIQUITIN-PROTEIN LIGASE TRIM"/>
    <property type="match status" value="1"/>
</dbReference>
<dbReference type="Pfam" id="PF13765">
    <property type="entry name" value="PRY"/>
    <property type="match status" value="1"/>
</dbReference>
<dbReference type="InterPro" id="IPR013320">
    <property type="entry name" value="ConA-like_dom_sf"/>
</dbReference>
<dbReference type="Pfam" id="PF00622">
    <property type="entry name" value="SPRY"/>
    <property type="match status" value="1"/>
</dbReference>
<feature type="coiled-coil region" evidence="4">
    <location>
        <begin position="164"/>
        <end position="191"/>
    </location>
</feature>
<dbReference type="Gene3D" id="2.60.120.920">
    <property type="match status" value="2"/>
</dbReference>
<dbReference type="CDD" id="cd19769">
    <property type="entry name" value="Bbox2_TRIM16-like"/>
    <property type="match status" value="1"/>
</dbReference>
<dbReference type="CDD" id="cd13733">
    <property type="entry name" value="SPRY_PRY_C-I_1"/>
    <property type="match status" value="1"/>
</dbReference>
<keyword evidence="1 3" id="KW-0863">Zinc-finger</keyword>
<dbReference type="InterPro" id="IPR058030">
    <property type="entry name" value="TRIM8/14/16/25/29/45/65_CC"/>
</dbReference>
<dbReference type="Gene3D" id="4.10.830.40">
    <property type="match status" value="1"/>
</dbReference>
<dbReference type="PROSITE" id="PS50119">
    <property type="entry name" value="ZF_BBOX"/>
    <property type="match status" value="1"/>
</dbReference>
<dbReference type="SUPFAM" id="SSF49899">
    <property type="entry name" value="Concanavalin A-like lectins/glucanases"/>
    <property type="match status" value="1"/>
</dbReference>
<keyword evidence="2" id="KW-0862">Zinc</keyword>
<dbReference type="Pfam" id="PF25600">
    <property type="entry name" value="TRIM_CC"/>
    <property type="match status" value="1"/>
</dbReference>
<keyword evidence="8" id="KW-1185">Reference proteome</keyword>
<sequence>MCSGPKLRAVQSCLVCLVSYCDEHLASHRARFTKHMLVDPVRNLEDRMCKKHERLLDLFCKCDQVCVCVLCTKSDHRAHSVVPLDEAVQGFKTQLGNSVAEVQHMFQDRVKKVEEIKQSVELSKGSTERETAASLQIFADLVSFVHSSQAELIEVIEEKQKATERQAEGLIHDLDQEISKLKRRNSELEQLSHTKDYVHFLQSFPSWCTPPCTKDWSDITVHTDECVGTIRTALSQIEETLKKLQRKLSESDLRKAQQNAVEVTLDPSTANRWLLVSEDGKQVRDGANEQDLPDNPERFTDCVCILGTEGFSSGRRYWEVQVGKKTQWDLGVARESVNRKGNIVSAQPQTVGVYVDYEAGQISFYDVEAKAHIYTFNSVFTGKLYPFFSPYLSDGVDNAAPLIISPVGIADC</sequence>
<evidence type="ECO:0000259" key="6">
    <source>
        <dbReference type="PROSITE" id="PS50188"/>
    </source>
</evidence>
<evidence type="ECO:0000313" key="7">
    <source>
        <dbReference type="EMBL" id="KAJ8416535.1"/>
    </source>
</evidence>
<dbReference type="SUPFAM" id="SSF57845">
    <property type="entry name" value="B-box zinc-binding domain"/>
    <property type="match status" value="1"/>
</dbReference>
<feature type="domain" description="B30.2/SPRY" evidence="6">
    <location>
        <begin position="243"/>
        <end position="412"/>
    </location>
</feature>
<evidence type="ECO:0000313" key="8">
    <source>
        <dbReference type="Proteomes" id="UP001221898"/>
    </source>
</evidence>
<accession>A0AAD7X174</accession>
<dbReference type="SMART" id="SM00336">
    <property type="entry name" value="BBOX"/>
    <property type="match status" value="1"/>
</dbReference>
<feature type="coiled-coil region" evidence="4">
    <location>
        <begin position="227"/>
        <end position="254"/>
    </location>
</feature>
<dbReference type="InterPro" id="IPR003879">
    <property type="entry name" value="Butyrophylin_SPRY"/>
</dbReference>
<organism evidence="7 8">
    <name type="scientific">Aldrovandia affinis</name>
    <dbReference type="NCBI Taxonomy" id="143900"/>
    <lineage>
        <taxon>Eukaryota</taxon>
        <taxon>Metazoa</taxon>
        <taxon>Chordata</taxon>
        <taxon>Craniata</taxon>
        <taxon>Vertebrata</taxon>
        <taxon>Euteleostomi</taxon>
        <taxon>Actinopterygii</taxon>
        <taxon>Neopterygii</taxon>
        <taxon>Teleostei</taxon>
        <taxon>Notacanthiformes</taxon>
        <taxon>Halosauridae</taxon>
        <taxon>Aldrovandia</taxon>
    </lineage>
</organism>
<dbReference type="Proteomes" id="UP001221898">
    <property type="component" value="Unassembled WGS sequence"/>
</dbReference>
<proteinExistence type="predicted"/>
<dbReference type="Gene3D" id="3.30.160.60">
    <property type="entry name" value="Classic Zinc Finger"/>
    <property type="match status" value="1"/>
</dbReference>
<dbReference type="PRINTS" id="PR01407">
    <property type="entry name" value="BUTYPHLNCDUF"/>
</dbReference>
<keyword evidence="1 3" id="KW-0479">Metal-binding</keyword>
<evidence type="ECO:0000256" key="2">
    <source>
        <dbReference type="ARBA" id="ARBA00022833"/>
    </source>
</evidence>
<evidence type="ECO:0000256" key="4">
    <source>
        <dbReference type="SAM" id="Coils"/>
    </source>
</evidence>
<dbReference type="AlphaFoldDB" id="A0AAD7X174"/>
<comment type="caution">
    <text evidence="7">The sequence shown here is derived from an EMBL/GenBank/DDBJ whole genome shotgun (WGS) entry which is preliminary data.</text>
</comment>
<dbReference type="PROSITE" id="PS50188">
    <property type="entry name" value="B302_SPRY"/>
    <property type="match status" value="1"/>
</dbReference>
<gene>
    <name evidence="7" type="ORF">AAFF_G00358230</name>
</gene>
<dbReference type="EMBL" id="JAINUG010000006">
    <property type="protein sequence ID" value="KAJ8416535.1"/>
    <property type="molecule type" value="Genomic_DNA"/>
</dbReference>
<dbReference type="Pfam" id="PF00643">
    <property type="entry name" value="zf-B_box"/>
    <property type="match status" value="1"/>
</dbReference>
<feature type="domain" description="B box-type" evidence="5">
    <location>
        <begin position="44"/>
        <end position="84"/>
    </location>
</feature>
<dbReference type="SMART" id="SM00449">
    <property type="entry name" value="SPRY"/>
    <property type="match status" value="1"/>
</dbReference>
<dbReference type="InterPro" id="IPR000315">
    <property type="entry name" value="Znf_B-box"/>
</dbReference>